<reference evidence="2 3" key="1">
    <citation type="submission" date="2016-07" db="EMBL/GenBank/DDBJ databases">
        <title>Pervasive Adenine N6-methylation of Active Genes in Fungi.</title>
        <authorList>
            <consortium name="DOE Joint Genome Institute"/>
            <person name="Mondo S.J."/>
            <person name="Dannebaum R.O."/>
            <person name="Kuo R.C."/>
            <person name="Labutti K."/>
            <person name="Haridas S."/>
            <person name="Kuo A."/>
            <person name="Salamov A."/>
            <person name="Ahrendt S.R."/>
            <person name="Lipzen A."/>
            <person name="Sullivan W."/>
            <person name="Andreopoulos W.B."/>
            <person name="Clum A."/>
            <person name="Lindquist E."/>
            <person name="Daum C."/>
            <person name="Ramamoorthy G.K."/>
            <person name="Gryganskyi A."/>
            <person name="Culley D."/>
            <person name="Magnuson J.K."/>
            <person name="James T.Y."/>
            <person name="O'Malley M.A."/>
            <person name="Stajich J.E."/>
            <person name="Spatafora J.W."/>
            <person name="Visel A."/>
            <person name="Grigoriev I.V."/>
        </authorList>
    </citation>
    <scope>NUCLEOTIDE SEQUENCE [LARGE SCALE GENOMIC DNA]</scope>
    <source>
        <strain evidence="2 3">NRRL 1336</strain>
    </source>
</reference>
<accession>A0A1X2J0V6</accession>
<dbReference type="InterPro" id="IPR006615">
    <property type="entry name" value="Pept_C19_DUSP"/>
</dbReference>
<feature type="non-terminal residue" evidence="2">
    <location>
        <position position="102"/>
    </location>
</feature>
<feature type="domain" description="DUSP" evidence="1">
    <location>
        <begin position="1"/>
        <end position="102"/>
    </location>
</feature>
<name>A0A1X2J0V6_9FUNG</name>
<comment type="caution">
    <text evidence="2">The sequence shown here is derived from an EMBL/GenBank/DDBJ whole genome shotgun (WGS) entry which is preliminary data.</text>
</comment>
<dbReference type="GO" id="GO:0004843">
    <property type="term" value="F:cysteine-type deubiquitinase activity"/>
    <property type="evidence" value="ECO:0007669"/>
    <property type="project" value="InterPro"/>
</dbReference>
<evidence type="ECO:0000313" key="3">
    <source>
        <dbReference type="Proteomes" id="UP000193560"/>
    </source>
</evidence>
<dbReference type="PROSITE" id="PS51283">
    <property type="entry name" value="DUSP"/>
    <property type="match status" value="1"/>
</dbReference>
<organism evidence="2 3">
    <name type="scientific">Absidia repens</name>
    <dbReference type="NCBI Taxonomy" id="90262"/>
    <lineage>
        <taxon>Eukaryota</taxon>
        <taxon>Fungi</taxon>
        <taxon>Fungi incertae sedis</taxon>
        <taxon>Mucoromycota</taxon>
        <taxon>Mucoromycotina</taxon>
        <taxon>Mucoromycetes</taxon>
        <taxon>Mucorales</taxon>
        <taxon>Cunninghamellaceae</taxon>
        <taxon>Absidia</taxon>
    </lineage>
</organism>
<proteinExistence type="predicted"/>
<protein>
    <recommendedName>
        <fullName evidence="1">DUSP domain-containing protein</fullName>
    </recommendedName>
</protein>
<evidence type="ECO:0000259" key="1">
    <source>
        <dbReference type="PROSITE" id="PS51283"/>
    </source>
</evidence>
<feature type="non-terminal residue" evidence="2">
    <location>
        <position position="1"/>
    </location>
</feature>
<sequence length="102" mass="12009">RRRERYLRWKDTPKNIIMDPHGFCFIPAQWIVSWELFVEGWTSIPPVIPIDADQWRHRHGAIRPSISFSPSSPHTFDLVIISNRTWSYLASQYTVLGSKITE</sequence>
<dbReference type="Proteomes" id="UP000193560">
    <property type="component" value="Unassembled WGS sequence"/>
</dbReference>
<dbReference type="AlphaFoldDB" id="A0A1X2J0V6"/>
<dbReference type="EMBL" id="MCGE01000001">
    <property type="protein sequence ID" value="ORZ25433.1"/>
    <property type="molecule type" value="Genomic_DNA"/>
</dbReference>
<gene>
    <name evidence="2" type="ORF">BCR42DRAFT_308164</name>
</gene>
<keyword evidence="3" id="KW-1185">Reference proteome</keyword>
<evidence type="ECO:0000313" key="2">
    <source>
        <dbReference type="EMBL" id="ORZ25433.1"/>
    </source>
</evidence>
<dbReference type="OrthoDB" id="2288293at2759"/>